<proteinExistence type="predicted"/>
<dbReference type="Proteomes" id="UP000746535">
    <property type="component" value="Unassembled WGS sequence"/>
</dbReference>
<dbReference type="PANTHER" id="PTHR41521">
    <property type="match status" value="1"/>
</dbReference>
<name>A0ABX0YIN8_9PSED</name>
<dbReference type="PANTHER" id="PTHR41521:SF4">
    <property type="entry name" value="BLR0684 PROTEIN"/>
    <property type="match status" value="1"/>
</dbReference>
<dbReference type="Pfam" id="PF07045">
    <property type="entry name" value="DUF1330"/>
    <property type="match status" value="1"/>
</dbReference>
<sequence length="95" mass="10460">MKGYWIAQVDVTDPEQYKEYTTRGPIAFAKYGGRFLARGGRSQAMENGPAAQRVVVIEFDSYEQAVACYNSPEYQDALGYREGAGVAKIVVVEGV</sequence>
<dbReference type="RefSeq" id="WP_168085831.1">
    <property type="nucleotide sequence ID" value="NZ_JAAVJI010000017.1"/>
</dbReference>
<keyword evidence="3" id="KW-1185">Reference proteome</keyword>
<evidence type="ECO:0000313" key="3">
    <source>
        <dbReference type="Proteomes" id="UP000746535"/>
    </source>
</evidence>
<protein>
    <submittedName>
        <fullName evidence="2">DUF1330 domain-containing protein</fullName>
    </submittedName>
</protein>
<reference evidence="2 3" key="1">
    <citation type="submission" date="2020-03" db="EMBL/GenBank/DDBJ databases">
        <authorList>
            <person name="Wang L."/>
            <person name="He N."/>
            <person name="Li Y."/>
            <person name="Fang Y."/>
            <person name="Zhang F."/>
        </authorList>
    </citation>
    <scope>NUCLEOTIDE SEQUENCE [LARGE SCALE GENOMIC DNA]</scope>
    <source>
        <strain evidence="3">hsmgli-8</strain>
    </source>
</reference>
<dbReference type="SUPFAM" id="SSF54909">
    <property type="entry name" value="Dimeric alpha+beta barrel"/>
    <property type="match status" value="1"/>
</dbReference>
<dbReference type="InterPro" id="IPR011008">
    <property type="entry name" value="Dimeric_a/b-barrel"/>
</dbReference>
<comment type="caution">
    <text evidence="2">The sequence shown here is derived from an EMBL/GenBank/DDBJ whole genome shotgun (WGS) entry which is preliminary data.</text>
</comment>
<dbReference type="EMBL" id="JAAVJI010000017">
    <property type="protein sequence ID" value="NJP03260.1"/>
    <property type="molecule type" value="Genomic_DNA"/>
</dbReference>
<organism evidence="2 3">
    <name type="scientific">Pseudomonas quercus</name>
    <dbReference type="NCBI Taxonomy" id="2722792"/>
    <lineage>
        <taxon>Bacteria</taxon>
        <taxon>Pseudomonadati</taxon>
        <taxon>Pseudomonadota</taxon>
        <taxon>Gammaproteobacteria</taxon>
        <taxon>Pseudomonadales</taxon>
        <taxon>Pseudomonadaceae</taxon>
        <taxon>Pseudomonas</taxon>
    </lineage>
</organism>
<dbReference type="Gene3D" id="3.30.70.100">
    <property type="match status" value="1"/>
</dbReference>
<gene>
    <name evidence="2" type="ORF">HBH25_20705</name>
</gene>
<accession>A0ABX0YIN8</accession>
<evidence type="ECO:0000313" key="2">
    <source>
        <dbReference type="EMBL" id="NJP03260.1"/>
    </source>
</evidence>
<dbReference type="InterPro" id="IPR010753">
    <property type="entry name" value="DUF1330"/>
</dbReference>
<evidence type="ECO:0000259" key="1">
    <source>
        <dbReference type="Pfam" id="PF07045"/>
    </source>
</evidence>
<feature type="domain" description="DUF1330" evidence="1">
    <location>
        <begin position="2"/>
        <end position="95"/>
    </location>
</feature>